<evidence type="ECO:0000313" key="4">
    <source>
        <dbReference type="Proteomes" id="UP001597425"/>
    </source>
</evidence>
<evidence type="ECO:0000313" key="3">
    <source>
        <dbReference type="EMBL" id="MFD2309568.1"/>
    </source>
</evidence>
<keyword evidence="4" id="KW-1185">Reference proteome</keyword>
<name>A0ABW5E951_9GAMM</name>
<reference evidence="4" key="1">
    <citation type="journal article" date="2019" name="Int. J. Syst. Evol. Microbiol.">
        <title>The Global Catalogue of Microorganisms (GCM) 10K type strain sequencing project: providing services to taxonomists for standard genome sequencing and annotation.</title>
        <authorList>
            <consortium name="The Broad Institute Genomics Platform"/>
            <consortium name="The Broad Institute Genome Sequencing Center for Infectious Disease"/>
            <person name="Wu L."/>
            <person name="Ma J."/>
        </authorList>
    </citation>
    <scope>NUCLEOTIDE SEQUENCE [LARGE SCALE GENOMIC DNA]</scope>
    <source>
        <strain evidence="4">KCTC 12848</strain>
    </source>
</reference>
<dbReference type="GO" id="GO:0016787">
    <property type="term" value="F:hydrolase activity"/>
    <property type="evidence" value="ECO:0007669"/>
    <property type="project" value="UniProtKB-KW"/>
</dbReference>
<feature type="domain" description="Calcineurin-like phosphoesterase" evidence="2">
    <location>
        <begin position="23"/>
        <end position="228"/>
    </location>
</feature>
<dbReference type="InterPro" id="IPR004843">
    <property type="entry name" value="Calcineurin-like_PHP"/>
</dbReference>
<comment type="caution">
    <text evidence="3">The sequence shown here is derived from an EMBL/GenBank/DDBJ whole genome shotgun (WGS) entry which is preliminary data.</text>
</comment>
<dbReference type="Pfam" id="PF00149">
    <property type="entry name" value="Metallophos"/>
    <property type="match status" value="1"/>
</dbReference>
<evidence type="ECO:0000259" key="2">
    <source>
        <dbReference type="Pfam" id="PF00149"/>
    </source>
</evidence>
<feature type="region of interest" description="Disordered" evidence="1">
    <location>
        <begin position="501"/>
        <end position="521"/>
    </location>
</feature>
<protein>
    <submittedName>
        <fullName evidence="3">Metallophosphoesterase family protein</fullName>
        <ecNumber evidence="3">3.1.-.-</ecNumber>
    </submittedName>
</protein>
<accession>A0ABW5E951</accession>
<dbReference type="CDD" id="cd00838">
    <property type="entry name" value="MPP_superfamily"/>
    <property type="match status" value="1"/>
</dbReference>
<sequence length="633" mass="69870">MSALILVGCESDSQSTIETPVFRIGLLPDTQGGTDREGQAHVALHPMRAVLQHQEAAGVDMVIALGDLTDHGSALEFAEWRSAAGDYAEKGIEFLPVMGNHETSYAYTVEWIDSIRDFIPGDAVHMPGYEWVNYYVVRENVLVIGLAYYNLPIAFEWVEQVVYEQRDRVDHIVVASHDGLIGAKYGQTREQIVEGTKEDNRVYRVQPQIREFLADNDVIYVQGHEHQYQRSLISARTALQTLPSGSTPAGGNYRMPAYTQIMAGNASYKGYEFRYGERDLVQTIVSQKNATMKNGSGSLDVNSSVLTFRGSRVDYASHFSPHTAQSNDGAESFAAEWALLDRFSRTTDRCEVVVYPDSIPEGTRSAMVLQPEYRTPLCLSPNGGEAQLTGGRNRTFNRTDTRTRDMEYTPGLSRAESLNDLMRLAYQWLFQYHESWTPNLNGPQRAVPDTDSDSLIIPEATIDLKEHITLSWLPAGDDTISDILIVSGTQNQTGVYQDDYGAPGDIEADSGLPASSTDGGAKPPVELPDYATKSWNIGDAVADPYALSFSGPEDAGESPVLAIKEAGDWRALAPEECLVQAGWQQSYLDTAPERAAGCGDWPLAGFDPAQDNRWWAVLQRDAELALVERDSLD</sequence>
<dbReference type="SUPFAM" id="SSF56300">
    <property type="entry name" value="Metallo-dependent phosphatases"/>
    <property type="match status" value="1"/>
</dbReference>
<dbReference type="EC" id="3.1.-.-" evidence="3"/>
<keyword evidence="3" id="KW-0378">Hydrolase</keyword>
<dbReference type="InterPro" id="IPR029052">
    <property type="entry name" value="Metallo-depent_PP-like"/>
</dbReference>
<dbReference type="Proteomes" id="UP001597425">
    <property type="component" value="Unassembled WGS sequence"/>
</dbReference>
<evidence type="ECO:0000256" key="1">
    <source>
        <dbReference type="SAM" id="MobiDB-lite"/>
    </source>
</evidence>
<organism evidence="3 4">
    <name type="scientific">Microbulbifer halophilus</name>
    <dbReference type="NCBI Taxonomy" id="453963"/>
    <lineage>
        <taxon>Bacteria</taxon>
        <taxon>Pseudomonadati</taxon>
        <taxon>Pseudomonadota</taxon>
        <taxon>Gammaproteobacteria</taxon>
        <taxon>Cellvibrionales</taxon>
        <taxon>Microbulbiferaceae</taxon>
        <taxon>Microbulbifer</taxon>
    </lineage>
</organism>
<dbReference type="EMBL" id="JBHUJD010000004">
    <property type="protein sequence ID" value="MFD2309568.1"/>
    <property type="molecule type" value="Genomic_DNA"/>
</dbReference>
<gene>
    <name evidence="3" type="ORF">ACFSKX_03980</name>
</gene>
<proteinExistence type="predicted"/>
<dbReference type="Gene3D" id="3.60.21.10">
    <property type="match status" value="1"/>
</dbReference>
<dbReference type="RefSeq" id="WP_265720297.1">
    <property type="nucleotide sequence ID" value="NZ_JAPIVK010000002.1"/>
</dbReference>